<dbReference type="InterPro" id="IPR015915">
    <property type="entry name" value="Kelch-typ_b-propeller"/>
</dbReference>
<dbReference type="PANTHER" id="PTHR46375">
    <property type="entry name" value="KELCH REPEAT AND BTB DOMAIN-CONTAINING PROTEIN 13-RELATED"/>
    <property type="match status" value="1"/>
</dbReference>
<organism evidence="2 3">
    <name type="scientific">Empedobacter falsenii</name>
    <dbReference type="NCBI Taxonomy" id="343874"/>
    <lineage>
        <taxon>Bacteria</taxon>
        <taxon>Pseudomonadati</taxon>
        <taxon>Bacteroidota</taxon>
        <taxon>Flavobacteriia</taxon>
        <taxon>Flavobacteriales</taxon>
        <taxon>Weeksellaceae</taxon>
        <taxon>Empedobacter</taxon>
    </lineage>
</organism>
<sequence>MKIINLSISIRLLFSLLFLSSYCFSQENDIIKLQEANITKKSKKSLHYEELKKMPRIGLYSFGYTIYDDKLYIMSGDISETNITEFSSDIYTFDFTQNKWVTQNAKTSKVAGNYVFTYNNFLYSLGGRKREKKDNKEYLNNSIDIYDIKNDSLFSRQPMPHQAVNFAAVKANDNIILFGGSTKISETGKKKYSDKVTFFDLKTGLWYDLAPMPTPKETTGILVGNKVYLIGGFRNQALKTIETYDLATGKWENEFELPTTLENPTLATKNGIIYMYEEGAFYTYNTTNKNLKEFRIKNITASNSKMVIYKNDLYLLGGCNISIGDDPRKPKQNLEMGIPEGFVMDWQTKYISTVDDVYKISLHQFETTTPKLNLSKN</sequence>
<dbReference type="InterPro" id="IPR006652">
    <property type="entry name" value="Kelch_1"/>
</dbReference>
<comment type="caution">
    <text evidence="2">The sequence shown here is derived from an EMBL/GenBank/DDBJ whole genome shotgun (WGS) entry which is preliminary data.</text>
</comment>
<dbReference type="RefSeq" id="WP_286486548.1">
    <property type="nucleotide sequence ID" value="NZ_JACALR010000005.1"/>
</dbReference>
<evidence type="ECO:0000313" key="3">
    <source>
        <dbReference type="Proteomes" id="UP001173578"/>
    </source>
</evidence>
<dbReference type="Gene3D" id="2.120.10.80">
    <property type="entry name" value="Kelch-type beta propeller"/>
    <property type="match status" value="1"/>
</dbReference>
<evidence type="ECO:0008006" key="4">
    <source>
        <dbReference type="Google" id="ProtNLM"/>
    </source>
</evidence>
<dbReference type="InterPro" id="IPR052392">
    <property type="entry name" value="Kelch-BTB_domain-containing"/>
</dbReference>
<dbReference type="AlphaFoldDB" id="A0AAW7DJB5"/>
<protein>
    <recommendedName>
        <fullName evidence="4">N-acetylneuraminate epimerase</fullName>
    </recommendedName>
</protein>
<dbReference type="Proteomes" id="UP001173578">
    <property type="component" value="Unassembled WGS sequence"/>
</dbReference>
<feature type="chain" id="PRO_5043476655" description="N-acetylneuraminate epimerase" evidence="1">
    <location>
        <begin position="26"/>
        <end position="377"/>
    </location>
</feature>
<accession>A0AAW7DJB5</accession>
<proteinExistence type="predicted"/>
<evidence type="ECO:0000313" key="2">
    <source>
        <dbReference type="EMBL" id="MDM1552099.1"/>
    </source>
</evidence>
<gene>
    <name evidence="2" type="ORF">HX095_12860</name>
</gene>
<name>A0AAW7DJB5_9FLAO</name>
<keyword evidence="1" id="KW-0732">Signal</keyword>
<feature type="signal peptide" evidence="1">
    <location>
        <begin position="1"/>
        <end position="25"/>
    </location>
</feature>
<dbReference type="SUPFAM" id="SSF117281">
    <property type="entry name" value="Kelch motif"/>
    <property type="match status" value="1"/>
</dbReference>
<dbReference type="EMBL" id="JACALR010000005">
    <property type="protein sequence ID" value="MDM1552099.1"/>
    <property type="molecule type" value="Genomic_DNA"/>
</dbReference>
<dbReference type="SMART" id="SM00612">
    <property type="entry name" value="Kelch"/>
    <property type="match status" value="2"/>
</dbReference>
<dbReference type="PANTHER" id="PTHR46375:SF3">
    <property type="entry name" value="KELCH REPEAT AND BTB DOMAIN-CONTAINING PROTEIN 13"/>
    <property type="match status" value="1"/>
</dbReference>
<evidence type="ECO:0000256" key="1">
    <source>
        <dbReference type="SAM" id="SignalP"/>
    </source>
</evidence>
<reference evidence="2" key="2">
    <citation type="journal article" date="2022" name="Sci. Total Environ.">
        <title>Prevalence, transmission, and molecular epidemiology of tet(X)-positive bacteria among humans, animals, and environmental niches in China: An epidemiological, and genomic-based study.</title>
        <authorList>
            <person name="Dong N."/>
            <person name="Zeng Y."/>
            <person name="Cai C."/>
            <person name="Sun C."/>
            <person name="Lu J."/>
            <person name="Liu C."/>
            <person name="Zhou H."/>
            <person name="Sun Q."/>
            <person name="Shu L."/>
            <person name="Wang H."/>
            <person name="Wang Y."/>
            <person name="Wang S."/>
            <person name="Wu C."/>
            <person name="Chan E.W."/>
            <person name="Chen G."/>
            <person name="Shen Z."/>
            <person name="Chen S."/>
            <person name="Zhang R."/>
        </authorList>
    </citation>
    <scope>NUCLEOTIDE SEQUENCE</scope>
    <source>
        <strain evidence="2">210</strain>
    </source>
</reference>
<reference evidence="2" key="1">
    <citation type="submission" date="2020-06" db="EMBL/GenBank/DDBJ databases">
        <authorList>
            <person name="Dong N."/>
        </authorList>
    </citation>
    <scope>NUCLEOTIDE SEQUENCE</scope>
    <source>
        <strain evidence="2">210</strain>
    </source>
</reference>
<dbReference type="Pfam" id="PF24681">
    <property type="entry name" value="Kelch_KLHDC2_KLHL20_DRC7"/>
    <property type="match status" value="1"/>
</dbReference>